<evidence type="ECO:0000313" key="1">
    <source>
        <dbReference type="EMBL" id="TGY87498.1"/>
    </source>
</evidence>
<gene>
    <name evidence="1" type="ORF">E5329_26690</name>
</gene>
<evidence type="ECO:0000313" key="2">
    <source>
        <dbReference type="Proteomes" id="UP000304953"/>
    </source>
</evidence>
<accession>A0AC61RN43</accession>
<proteinExistence type="predicted"/>
<sequence>MKKLEVVIKDEHEEEMGREMLSGIYGVIQKYGCMGVSVRADTIVNQGCIQIPEFLKQRKERRG</sequence>
<dbReference type="Proteomes" id="UP000304953">
    <property type="component" value="Unassembled WGS sequence"/>
</dbReference>
<keyword evidence="2" id="KW-1185">Reference proteome</keyword>
<comment type="caution">
    <text evidence="1">The sequence shown here is derived from an EMBL/GenBank/DDBJ whole genome shotgun (WGS) entry which is preliminary data.</text>
</comment>
<name>A0AC61RN43_9FIRM</name>
<protein>
    <submittedName>
        <fullName evidence="1">Uncharacterized protein</fullName>
    </submittedName>
</protein>
<reference evidence="1" key="1">
    <citation type="submission" date="2019-04" db="EMBL/GenBank/DDBJ databases">
        <title>Microbes associate with the intestines of laboratory mice.</title>
        <authorList>
            <person name="Navarre W."/>
            <person name="Wong E."/>
            <person name="Huang K."/>
            <person name="Tropini C."/>
            <person name="Ng K."/>
            <person name="Yu B."/>
        </authorList>
    </citation>
    <scope>NUCLEOTIDE SEQUENCE</scope>
    <source>
        <strain evidence="1">NM01_1-7b</strain>
    </source>
</reference>
<organism evidence="1 2">
    <name type="scientific">Petralouisia muris</name>
    <dbReference type="NCBI Taxonomy" id="3032872"/>
    <lineage>
        <taxon>Bacteria</taxon>
        <taxon>Bacillati</taxon>
        <taxon>Bacillota</taxon>
        <taxon>Clostridia</taxon>
        <taxon>Lachnospirales</taxon>
        <taxon>Lachnospiraceae</taxon>
        <taxon>Petralouisia</taxon>
    </lineage>
</organism>
<dbReference type="EMBL" id="SRYA01000114">
    <property type="protein sequence ID" value="TGY87498.1"/>
    <property type="molecule type" value="Genomic_DNA"/>
</dbReference>